<dbReference type="CTD" id="9817642"/>
<dbReference type="KEGG" id="crq:GCK72_003752"/>
<name>E3MXA5_CAERE</name>
<dbReference type="EMBL" id="DS268491">
    <property type="protein sequence ID" value="EFP11571.1"/>
    <property type="molecule type" value="Genomic_DNA"/>
</dbReference>
<dbReference type="PANTHER" id="PTHR21503:SF8">
    <property type="entry name" value="F-BOX ASSOCIATED DOMAIN-CONTAINING PROTEIN-RELATED"/>
    <property type="match status" value="1"/>
</dbReference>
<evidence type="ECO:0000313" key="2">
    <source>
        <dbReference type="Proteomes" id="UP000008281"/>
    </source>
</evidence>
<gene>
    <name evidence="1" type="ORF">CRE_28870</name>
</gene>
<dbReference type="RefSeq" id="XP_003099145.2">
    <property type="nucleotide sequence ID" value="XM_003099097.2"/>
</dbReference>
<organism evidence="2">
    <name type="scientific">Caenorhabditis remanei</name>
    <name type="common">Caenorhabditis vulgaris</name>
    <dbReference type="NCBI Taxonomy" id="31234"/>
    <lineage>
        <taxon>Eukaryota</taxon>
        <taxon>Metazoa</taxon>
        <taxon>Ecdysozoa</taxon>
        <taxon>Nematoda</taxon>
        <taxon>Chromadorea</taxon>
        <taxon>Rhabditida</taxon>
        <taxon>Rhabditina</taxon>
        <taxon>Rhabditomorpha</taxon>
        <taxon>Rhabditoidea</taxon>
        <taxon>Rhabditidae</taxon>
        <taxon>Peloderinae</taxon>
        <taxon>Caenorhabditis</taxon>
    </lineage>
</organism>
<accession>E3MXA5</accession>
<protein>
    <submittedName>
        <fullName evidence="1">Uncharacterized protein</fullName>
    </submittedName>
</protein>
<dbReference type="AlphaFoldDB" id="E3MXA5"/>
<dbReference type="OrthoDB" id="5910699at2759"/>
<keyword evidence="2" id="KW-1185">Reference proteome</keyword>
<proteinExistence type="predicted"/>
<evidence type="ECO:0000313" key="1">
    <source>
        <dbReference type="EMBL" id="EFP11571.1"/>
    </source>
</evidence>
<dbReference type="GeneID" id="9817642"/>
<dbReference type="HOGENOM" id="CLU_829600_0_0_1"/>
<dbReference type="Proteomes" id="UP000008281">
    <property type="component" value="Unassembled WGS sequence"/>
</dbReference>
<sequence>MAPGYSRLVYDSNTTLVVSSERDSRQQRQPNIFVRAAVVFMGFFEKRHNAVEQSPSPILELVSACFNGLFKIRIYEPLNLVSTNRLLEHKWEKFSLCGGKVKEAELQCLMNIAGPEASFEVIRCKIPEKFRHEKAFSFKSIIYDDAHWIQIEDLFNLQNADVVKIGDNNDFTNSEYNMLIEHWISHEEDMFKKLEIGRKRTGALHVDWVLEDVVFLEVDGGIGMGEDEETMYCFLAKNTTNRTQTVACVYWKNKTFHMQTFTPQEFGREEEYSILKCLNEQENLNLISELKQIKQHQAEFMTADTEELVEIFDKKCQIVQKIDELQDKGIPEDSI</sequence>
<dbReference type="PANTHER" id="PTHR21503">
    <property type="entry name" value="F-BOX-CONTAINING HYPOTHETICAL PROTEIN C.ELEGANS"/>
    <property type="match status" value="1"/>
</dbReference>
<reference evidence="1" key="1">
    <citation type="submission" date="2007-07" db="EMBL/GenBank/DDBJ databases">
        <title>PCAP assembly of the Caenorhabditis remanei genome.</title>
        <authorList>
            <consortium name="The Caenorhabditis remanei Sequencing Consortium"/>
            <person name="Wilson R.K."/>
        </authorList>
    </citation>
    <scope>NUCLEOTIDE SEQUENCE [LARGE SCALE GENOMIC DNA]</scope>
    <source>
        <strain evidence="1">PB4641</strain>
    </source>
</reference>